<comment type="caution">
    <text evidence="1">The sequence shown here is derived from an EMBL/GenBank/DDBJ whole genome shotgun (WGS) entry which is preliminary data.</text>
</comment>
<protein>
    <submittedName>
        <fullName evidence="1">Uncharacterized protein</fullName>
    </submittedName>
</protein>
<proteinExistence type="predicted"/>
<dbReference type="AlphaFoldDB" id="A0A4Y2D4D1"/>
<accession>A0A4Y2D4D1</accession>
<dbReference type="EMBL" id="BGPR01000290">
    <property type="protein sequence ID" value="GBM10808.1"/>
    <property type="molecule type" value="Genomic_DNA"/>
</dbReference>
<gene>
    <name evidence="1" type="ORF">AVEN_181_1</name>
</gene>
<organism evidence="1 2">
    <name type="scientific">Araneus ventricosus</name>
    <name type="common">Orbweaver spider</name>
    <name type="synonym">Epeira ventricosa</name>
    <dbReference type="NCBI Taxonomy" id="182803"/>
    <lineage>
        <taxon>Eukaryota</taxon>
        <taxon>Metazoa</taxon>
        <taxon>Ecdysozoa</taxon>
        <taxon>Arthropoda</taxon>
        <taxon>Chelicerata</taxon>
        <taxon>Arachnida</taxon>
        <taxon>Araneae</taxon>
        <taxon>Araneomorphae</taxon>
        <taxon>Entelegynae</taxon>
        <taxon>Araneoidea</taxon>
        <taxon>Araneidae</taxon>
        <taxon>Araneus</taxon>
    </lineage>
</organism>
<evidence type="ECO:0000313" key="2">
    <source>
        <dbReference type="Proteomes" id="UP000499080"/>
    </source>
</evidence>
<evidence type="ECO:0000313" key="1">
    <source>
        <dbReference type="EMBL" id="GBM10808.1"/>
    </source>
</evidence>
<reference evidence="1 2" key="1">
    <citation type="journal article" date="2019" name="Sci. Rep.">
        <title>Orb-weaving spider Araneus ventricosus genome elucidates the spidroin gene catalogue.</title>
        <authorList>
            <person name="Kono N."/>
            <person name="Nakamura H."/>
            <person name="Ohtoshi R."/>
            <person name="Moran D.A.P."/>
            <person name="Shinohara A."/>
            <person name="Yoshida Y."/>
            <person name="Fujiwara M."/>
            <person name="Mori M."/>
            <person name="Tomita M."/>
            <person name="Arakawa K."/>
        </authorList>
    </citation>
    <scope>NUCLEOTIDE SEQUENCE [LARGE SCALE GENOMIC DNA]</scope>
</reference>
<dbReference type="Proteomes" id="UP000499080">
    <property type="component" value="Unassembled WGS sequence"/>
</dbReference>
<name>A0A4Y2D4D1_ARAVE</name>
<keyword evidence="2" id="KW-1185">Reference proteome</keyword>
<sequence>MPFACGWYETLRILMQPNMRVSSLKRLDWKFVPRSVIIVAGHPTMNQGTSSCFRSHIWRWNHIWTSSKSINNVHTEFISVRRRERTYIIYVYVGKAGI</sequence>